<dbReference type="Proteomes" id="UP000001784">
    <property type="component" value="Chromosome"/>
</dbReference>
<dbReference type="AlphaFoldDB" id="A0LGG4"/>
<evidence type="ECO:0000313" key="3">
    <source>
        <dbReference type="EMBL" id="ABK16516.1"/>
    </source>
</evidence>
<dbReference type="InterPro" id="IPR051278">
    <property type="entry name" value="HdrB/HdrD_reductase"/>
</dbReference>
<evidence type="ECO:0000313" key="4">
    <source>
        <dbReference type="Proteomes" id="UP000001784"/>
    </source>
</evidence>
<gene>
    <name evidence="3" type="ordered locus">Sfum_0819</name>
</gene>
<feature type="domain" description="Cysteine-rich" evidence="2">
    <location>
        <begin position="152"/>
        <end position="235"/>
    </location>
</feature>
<accession>A0LGG4</accession>
<organism evidence="3 4">
    <name type="scientific">Syntrophobacter fumaroxidans (strain DSM 10017 / MPOB)</name>
    <dbReference type="NCBI Taxonomy" id="335543"/>
    <lineage>
        <taxon>Bacteria</taxon>
        <taxon>Pseudomonadati</taxon>
        <taxon>Thermodesulfobacteriota</taxon>
        <taxon>Syntrophobacteria</taxon>
        <taxon>Syntrophobacterales</taxon>
        <taxon>Syntrophobacteraceae</taxon>
        <taxon>Syntrophobacter</taxon>
    </lineage>
</organism>
<protein>
    <submittedName>
        <fullName evidence="3">CoB--CoM heterodisulfide reductase</fullName>
        <ecNumber evidence="3">1.8.98.1</ecNumber>
    </submittedName>
</protein>
<sequence length="294" mass="31939">MKYLYYPGCSLEGTASEYDASVRAVMHSLGAELAEIEDWTCCGASAGDAISYLLSLALPARNLAIAGKQSPRSDVLVPCNACYLNLKRVDDHMNRSTDIREKINVVLAEENLRYGGGIKVRHLLDVLVRDFGPESIAANVKNKLSGMRIVPYYGCQFARPYSDADDPQFPVSMEPLIRALGAEVYPWTMGAKCCGAGLMTTKSEVALKLVANLLNGASEADCILTICPMCQMNLDSQQNKASRLLGKDMSKSVLYVTQLMGIAFGLSDEELMLKKNLAVTAGFQTKLRSASSRA</sequence>
<dbReference type="EC" id="1.8.98.1" evidence="3"/>
<evidence type="ECO:0000256" key="1">
    <source>
        <dbReference type="ARBA" id="ARBA00023002"/>
    </source>
</evidence>
<dbReference type="eggNOG" id="COG2048">
    <property type="taxonomic scope" value="Bacteria"/>
</dbReference>
<dbReference type="InParanoid" id="A0LGG4"/>
<dbReference type="RefSeq" id="WP_011697689.1">
    <property type="nucleotide sequence ID" value="NC_008554.1"/>
</dbReference>
<keyword evidence="4" id="KW-1185">Reference proteome</keyword>
<dbReference type="Gene3D" id="1.20.1050.140">
    <property type="match status" value="1"/>
</dbReference>
<dbReference type="HOGENOM" id="CLU_052147_1_0_7"/>
<reference evidence="3 4" key="1">
    <citation type="submission" date="2006-10" db="EMBL/GenBank/DDBJ databases">
        <title>Complete sequence of Syntrophobacter fumaroxidans MPOB.</title>
        <authorList>
            <consortium name="US DOE Joint Genome Institute"/>
            <person name="Copeland A."/>
            <person name="Lucas S."/>
            <person name="Lapidus A."/>
            <person name="Barry K."/>
            <person name="Detter J.C."/>
            <person name="Glavina del Rio T."/>
            <person name="Hammon N."/>
            <person name="Israni S."/>
            <person name="Pitluck S."/>
            <person name="Goltsman E.G."/>
            <person name="Martinez M."/>
            <person name="Schmutz J."/>
            <person name="Larimer F."/>
            <person name="Land M."/>
            <person name="Hauser L."/>
            <person name="Kyrpides N."/>
            <person name="Kim E."/>
            <person name="Boone D.R."/>
            <person name="Brockman F."/>
            <person name="Culley D."/>
            <person name="Ferry J."/>
            <person name="Gunsalus R."/>
            <person name="McInerney M.J."/>
            <person name="Morrison M."/>
            <person name="Plugge C."/>
            <person name="Rohlin L."/>
            <person name="Scholten J."/>
            <person name="Sieber J."/>
            <person name="Stams A.J.M."/>
            <person name="Worm P."/>
            <person name="Henstra A.M."/>
            <person name="Richardson P."/>
        </authorList>
    </citation>
    <scope>NUCLEOTIDE SEQUENCE [LARGE SCALE GENOMIC DNA]</scope>
    <source>
        <strain evidence="4">DSM 10017 / MPOB</strain>
    </source>
</reference>
<dbReference type="OrthoDB" id="9777685at2"/>
<keyword evidence="1 3" id="KW-0560">Oxidoreductase</keyword>
<dbReference type="EMBL" id="CP000478">
    <property type="protein sequence ID" value="ABK16516.1"/>
    <property type="molecule type" value="Genomic_DNA"/>
</dbReference>
<evidence type="ECO:0000259" key="2">
    <source>
        <dbReference type="Pfam" id="PF02754"/>
    </source>
</evidence>
<name>A0LGG4_SYNFM</name>
<proteinExistence type="predicted"/>
<dbReference type="STRING" id="335543.Sfum_0819"/>
<dbReference type="Pfam" id="PF02754">
    <property type="entry name" value="CCG"/>
    <property type="match status" value="2"/>
</dbReference>
<dbReference type="KEGG" id="sfu:Sfum_0819"/>
<feature type="domain" description="Cysteine-rich" evidence="2">
    <location>
        <begin position="3"/>
        <end position="87"/>
    </location>
</feature>
<dbReference type="InterPro" id="IPR004017">
    <property type="entry name" value="Cys_rich_dom"/>
</dbReference>
<dbReference type="PANTHER" id="PTHR42947:SF1">
    <property type="entry name" value="COB--COM HETERODISULFIDE REDUCTASE SUBUNIT B 1"/>
    <property type="match status" value="1"/>
</dbReference>
<dbReference type="GO" id="GO:0051912">
    <property type="term" value="F:CoB--CoM heterodisulfide reductase activity"/>
    <property type="evidence" value="ECO:0007669"/>
    <property type="project" value="UniProtKB-EC"/>
</dbReference>
<dbReference type="PANTHER" id="PTHR42947">
    <property type="entry name" value="COB--COM HETERODISULFIDE REDUCTASE SUBUNIT B 1"/>
    <property type="match status" value="1"/>
</dbReference>